<dbReference type="InterPro" id="IPR007354">
    <property type="entry name" value="CruF-like"/>
</dbReference>
<feature type="transmembrane region" description="Helical" evidence="1">
    <location>
        <begin position="189"/>
        <end position="209"/>
    </location>
</feature>
<feature type="transmembrane region" description="Helical" evidence="1">
    <location>
        <begin position="6"/>
        <end position="29"/>
    </location>
</feature>
<keyword evidence="1" id="KW-1133">Transmembrane helix</keyword>
<dbReference type="AlphaFoldDB" id="A0A921K1Q8"/>
<dbReference type="EMBL" id="DYXG01000067">
    <property type="protein sequence ID" value="HJE97360.1"/>
    <property type="molecule type" value="Genomic_DNA"/>
</dbReference>
<accession>A0A921K1Q8</accession>
<feature type="transmembrane region" description="Helical" evidence="1">
    <location>
        <begin position="158"/>
        <end position="177"/>
    </location>
</feature>
<keyword evidence="1" id="KW-0472">Membrane</keyword>
<name>A0A921K1Q8_9LACO</name>
<proteinExistence type="predicted"/>
<feature type="transmembrane region" description="Helical" evidence="1">
    <location>
        <begin position="69"/>
        <end position="89"/>
    </location>
</feature>
<sequence>MMIGQYPLTWVINDIFAIILFFMCLFHALHQKNYQNKVFELIMFVFGAAIFEHVGVFITHTYSYDQHRLMMAGAIPLATLLIEAAIVYSSTVLFEYLNMKPWMSIWVVGFLSVFQDFSIDPVYVHDTYKFNGVLSGQWNWAFKYHNSFFGIPYQNFTGWIYMTGFYVALLYLGYWLAKKYSKRWLQTATPFLAGLLLIIPLLVFGMFLIDGNSKLIPELTKLVIACLIGIFLMIINWKKMKPINIKQDKIIFTIPLLLQLYNLIVGFGLQIKQAYIPLIVCTIVEICYFGYLYRKGKRSARLSFNNN</sequence>
<reference evidence="2" key="1">
    <citation type="journal article" date="2021" name="PeerJ">
        <title>Extensive microbial diversity within the chicken gut microbiome revealed by metagenomics and culture.</title>
        <authorList>
            <person name="Gilroy R."/>
            <person name="Ravi A."/>
            <person name="Getino M."/>
            <person name="Pursley I."/>
            <person name="Horton D.L."/>
            <person name="Alikhan N.F."/>
            <person name="Baker D."/>
            <person name="Gharbi K."/>
            <person name="Hall N."/>
            <person name="Watson M."/>
            <person name="Adriaenssens E.M."/>
            <person name="Foster-Nyarko E."/>
            <person name="Jarju S."/>
            <person name="Secka A."/>
            <person name="Antonio M."/>
            <person name="Oren A."/>
            <person name="Chaudhuri R.R."/>
            <person name="La Ragione R."/>
            <person name="Hildebrand F."/>
            <person name="Pallen M.J."/>
        </authorList>
    </citation>
    <scope>NUCLEOTIDE SEQUENCE</scope>
    <source>
        <strain evidence="2">CHK174-6876</strain>
    </source>
</reference>
<feature type="transmembrane region" description="Helical" evidence="1">
    <location>
        <begin position="221"/>
        <end position="238"/>
    </location>
</feature>
<comment type="caution">
    <text evidence="2">The sequence shown here is derived from an EMBL/GenBank/DDBJ whole genome shotgun (WGS) entry which is preliminary data.</text>
</comment>
<dbReference type="Pfam" id="PF04240">
    <property type="entry name" value="Caroten_synth"/>
    <property type="match status" value="1"/>
</dbReference>
<protein>
    <submittedName>
        <fullName evidence="2">Carotenoid biosynthesis protein</fullName>
    </submittedName>
</protein>
<evidence type="ECO:0000313" key="3">
    <source>
        <dbReference type="Proteomes" id="UP000707535"/>
    </source>
</evidence>
<gene>
    <name evidence="2" type="ORF">K8V00_07040</name>
</gene>
<feature type="transmembrane region" description="Helical" evidence="1">
    <location>
        <begin position="275"/>
        <end position="293"/>
    </location>
</feature>
<reference evidence="2" key="2">
    <citation type="submission" date="2021-09" db="EMBL/GenBank/DDBJ databases">
        <authorList>
            <person name="Gilroy R."/>
        </authorList>
    </citation>
    <scope>NUCLEOTIDE SEQUENCE</scope>
    <source>
        <strain evidence="2">CHK174-6876</strain>
    </source>
</reference>
<feature type="transmembrane region" description="Helical" evidence="1">
    <location>
        <begin position="41"/>
        <end position="63"/>
    </location>
</feature>
<evidence type="ECO:0000256" key="1">
    <source>
        <dbReference type="SAM" id="Phobius"/>
    </source>
</evidence>
<feature type="transmembrane region" description="Helical" evidence="1">
    <location>
        <begin position="101"/>
        <end position="119"/>
    </location>
</feature>
<keyword evidence="1" id="KW-0812">Transmembrane</keyword>
<organism evidence="2 3">
    <name type="scientific">Ligilactobacillus acidipiscis</name>
    <dbReference type="NCBI Taxonomy" id="89059"/>
    <lineage>
        <taxon>Bacteria</taxon>
        <taxon>Bacillati</taxon>
        <taxon>Bacillota</taxon>
        <taxon>Bacilli</taxon>
        <taxon>Lactobacillales</taxon>
        <taxon>Lactobacillaceae</taxon>
        <taxon>Ligilactobacillus</taxon>
    </lineage>
</organism>
<dbReference type="Proteomes" id="UP000707535">
    <property type="component" value="Unassembled WGS sequence"/>
</dbReference>
<evidence type="ECO:0000313" key="2">
    <source>
        <dbReference type="EMBL" id="HJE97360.1"/>
    </source>
</evidence>
<feature type="transmembrane region" description="Helical" evidence="1">
    <location>
        <begin position="250"/>
        <end position="269"/>
    </location>
</feature>